<keyword evidence="3" id="KW-1185">Reference proteome</keyword>
<feature type="compositionally biased region" description="Basic and acidic residues" evidence="1">
    <location>
        <begin position="130"/>
        <end position="150"/>
    </location>
</feature>
<dbReference type="AlphaFoldDB" id="A0ABD0VE12"/>
<feature type="compositionally biased region" description="Basic and acidic residues" evidence="1">
    <location>
        <begin position="1"/>
        <end position="15"/>
    </location>
</feature>
<dbReference type="EMBL" id="JANQDX010000006">
    <property type="protein sequence ID" value="KAL0923344.1"/>
    <property type="molecule type" value="Genomic_DNA"/>
</dbReference>
<evidence type="ECO:0000313" key="2">
    <source>
        <dbReference type="EMBL" id="KAL0923344.1"/>
    </source>
</evidence>
<reference evidence="2 3" key="1">
    <citation type="journal article" date="2024" name="Plant Biotechnol. J.">
        <title>Dendrobium thyrsiflorum genome and its molecular insights into genes involved in important horticultural traits.</title>
        <authorList>
            <person name="Chen B."/>
            <person name="Wang J.Y."/>
            <person name="Zheng P.J."/>
            <person name="Li K.L."/>
            <person name="Liang Y.M."/>
            <person name="Chen X.F."/>
            <person name="Zhang C."/>
            <person name="Zhao X."/>
            <person name="He X."/>
            <person name="Zhang G.Q."/>
            <person name="Liu Z.J."/>
            <person name="Xu Q."/>
        </authorList>
    </citation>
    <scope>NUCLEOTIDE SEQUENCE [LARGE SCALE GENOMIC DNA]</scope>
    <source>
        <strain evidence="2">GZMU011</strain>
    </source>
</reference>
<proteinExistence type="predicted"/>
<name>A0ABD0VE12_DENTH</name>
<feature type="compositionally biased region" description="Basic residues" evidence="1">
    <location>
        <begin position="87"/>
        <end position="106"/>
    </location>
</feature>
<feature type="region of interest" description="Disordered" evidence="1">
    <location>
        <begin position="1"/>
        <end position="165"/>
    </location>
</feature>
<sequence length="165" mass="18314">MRTRSFRESGRRSALGEKVTFAGSKLPSPPSDRTGREVVEGAASDNTGIGGAAPEKNAGGRKLLRSRRVPVVPPNQNVVTSDPARRESRRRSGVGQRRGSRRKHAKGREVNFTESGSRCWPDQNVGTSDLNRKERRRLERSRTTTKEPKKPHSKRVPVLLPIKVS</sequence>
<comment type="caution">
    <text evidence="2">The sequence shown here is derived from an EMBL/GenBank/DDBJ whole genome shotgun (WGS) entry which is preliminary data.</text>
</comment>
<organism evidence="2 3">
    <name type="scientific">Dendrobium thyrsiflorum</name>
    <name type="common">Pinecone-like raceme dendrobium</name>
    <name type="synonym">Orchid</name>
    <dbReference type="NCBI Taxonomy" id="117978"/>
    <lineage>
        <taxon>Eukaryota</taxon>
        <taxon>Viridiplantae</taxon>
        <taxon>Streptophyta</taxon>
        <taxon>Embryophyta</taxon>
        <taxon>Tracheophyta</taxon>
        <taxon>Spermatophyta</taxon>
        <taxon>Magnoliopsida</taxon>
        <taxon>Liliopsida</taxon>
        <taxon>Asparagales</taxon>
        <taxon>Orchidaceae</taxon>
        <taxon>Epidendroideae</taxon>
        <taxon>Malaxideae</taxon>
        <taxon>Dendrobiinae</taxon>
        <taxon>Dendrobium</taxon>
    </lineage>
</organism>
<gene>
    <name evidence="2" type="ORF">M5K25_007398</name>
</gene>
<protein>
    <submittedName>
        <fullName evidence="2">Uncharacterized protein</fullName>
    </submittedName>
</protein>
<evidence type="ECO:0000256" key="1">
    <source>
        <dbReference type="SAM" id="MobiDB-lite"/>
    </source>
</evidence>
<evidence type="ECO:0000313" key="3">
    <source>
        <dbReference type="Proteomes" id="UP001552299"/>
    </source>
</evidence>
<accession>A0ABD0VE12</accession>
<dbReference type="Proteomes" id="UP001552299">
    <property type="component" value="Unassembled WGS sequence"/>
</dbReference>